<organism evidence="2 3">
    <name type="scientific">Nocardia aurea</name>
    <dbReference type="NCBI Taxonomy" id="2144174"/>
    <lineage>
        <taxon>Bacteria</taxon>
        <taxon>Bacillati</taxon>
        <taxon>Actinomycetota</taxon>
        <taxon>Actinomycetes</taxon>
        <taxon>Mycobacteriales</taxon>
        <taxon>Nocardiaceae</taxon>
        <taxon>Nocardia</taxon>
    </lineage>
</organism>
<name>A0ABV3FTI3_9NOCA</name>
<accession>A0ABV3FTI3</accession>
<dbReference type="PRINTS" id="PR00080">
    <property type="entry name" value="SDRFAMILY"/>
</dbReference>
<proteinExistence type="inferred from homology"/>
<evidence type="ECO:0000313" key="2">
    <source>
        <dbReference type="EMBL" id="MEV0708731.1"/>
    </source>
</evidence>
<sequence length="260" mass="26853">MTTLDLTGRTAIITGASRGIGLATAEAIAAAGGNVVLTSRSQESADAAAAQVGRGALGIAAHATDAEAARRCVESTLETFGSIDILVNNAGTNPAYGPVIDQDHARFAKTFDVNLWAPILWTSLAVEAWMGDNGGSVVNMASIGGLGFEPNLGLYNASKAALIHLTKQMALELSPKIRVNAIAPGVVRTKLAAALWQEHEEQLTATTASGRIGEPGDIASAIVFLASDAASWVTGETMVIDGGQRLGDASEFRREVTARV</sequence>
<comment type="similarity">
    <text evidence="1">Belongs to the short-chain dehydrogenases/reductases (SDR) family.</text>
</comment>
<protein>
    <submittedName>
        <fullName evidence="2">SDR family oxidoreductase</fullName>
    </submittedName>
</protein>
<dbReference type="PANTHER" id="PTHR43943">
    <property type="entry name" value="DEHYDROGENASE/REDUCTASE (SDR FAMILY) MEMBER 4"/>
    <property type="match status" value="1"/>
</dbReference>
<keyword evidence="3" id="KW-1185">Reference proteome</keyword>
<reference evidence="2 3" key="1">
    <citation type="submission" date="2024-06" db="EMBL/GenBank/DDBJ databases">
        <title>The Natural Products Discovery Center: Release of the First 8490 Sequenced Strains for Exploring Actinobacteria Biosynthetic Diversity.</title>
        <authorList>
            <person name="Kalkreuter E."/>
            <person name="Kautsar S.A."/>
            <person name="Yang D."/>
            <person name="Bader C.D."/>
            <person name="Teijaro C.N."/>
            <person name="Fluegel L."/>
            <person name="Davis C.M."/>
            <person name="Simpson J.R."/>
            <person name="Lauterbach L."/>
            <person name="Steele A.D."/>
            <person name="Gui C."/>
            <person name="Meng S."/>
            <person name="Li G."/>
            <person name="Viehrig K."/>
            <person name="Ye F."/>
            <person name="Su P."/>
            <person name="Kiefer A.F."/>
            <person name="Nichols A."/>
            <person name="Cepeda A.J."/>
            <person name="Yan W."/>
            <person name="Fan B."/>
            <person name="Jiang Y."/>
            <person name="Adhikari A."/>
            <person name="Zheng C.-J."/>
            <person name="Schuster L."/>
            <person name="Cowan T.M."/>
            <person name="Smanski M.J."/>
            <person name="Chevrette M.G."/>
            <person name="De Carvalho L.P.S."/>
            <person name="Shen B."/>
        </authorList>
    </citation>
    <scope>NUCLEOTIDE SEQUENCE [LARGE SCALE GENOMIC DNA]</scope>
    <source>
        <strain evidence="2 3">NPDC050403</strain>
    </source>
</reference>
<dbReference type="EMBL" id="JBFAKC010000005">
    <property type="protein sequence ID" value="MEV0708731.1"/>
    <property type="molecule type" value="Genomic_DNA"/>
</dbReference>
<dbReference type="InterPro" id="IPR020904">
    <property type="entry name" value="Sc_DH/Rdtase_CS"/>
</dbReference>
<dbReference type="Proteomes" id="UP001551695">
    <property type="component" value="Unassembled WGS sequence"/>
</dbReference>
<evidence type="ECO:0000256" key="1">
    <source>
        <dbReference type="ARBA" id="ARBA00006484"/>
    </source>
</evidence>
<dbReference type="Gene3D" id="3.40.50.720">
    <property type="entry name" value="NAD(P)-binding Rossmann-like Domain"/>
    <property type="match status" value="1"/>
</dbReference>
<dbReference type="InterPro" id="IPR036291">
    <property type="entry name" value="NAD(P)-bd_dom_sf"/>
</dbReference>
<dbReference type="CDD" id="cd05233">
    <property type="entry name" value="SDR_c"/>
    <property type="match status" value="1"/>
</dbReference>
<comment type="caution">
    <text evidence="2">The sequence shown here is derived from an EMBL/GenBank/DDBJ whole genome shotgun (WGS) entry which is preliminary data.</text>
</comment>
<evidence type="ECO:0000313" key="3">
    <source>
        <dbReference type="Proteomes" id="UP001551695"/>
    </source>
</evidence>
<dbReference type="RefSeq" id="WP_355090864.1">
    <property type="nucleotide sequence ID" value="NZ_JBEXKW010000110.1"/>
</dbReference>
<dbReference type="Pfam" id="PF13561">
    <property type="entry name" value="adh_short_C2"/>
    <property type="match status" value="1"/>
</dbReference>
<dbReference type="NCBIfam" id="NF005559">
    <property type="entry name" value="PRK07231.1"/>
    <property type="match status" value="1"/>
</dbReference>
<dbReference type="SUPFAM" id="SSF51735">
    <property type="entry name" value="NAD(P)-binding Rossmann-fold domains"/>
    <property type="match status" value="1"/>
</dbReference>
<dbReference type="InterPro" id="IPR002347">
    <property type="entry name" value="SDR_fam"/>
</dbReference>
<dbReference type="PROSITE" id="PS00061">
    <property type="entry name" value="ADH_SHORT"/>
    <property type="match status" value="1"/>
</dbReference>
<dbReference type="PANTHER" id="PTHR43943:SF2">
    <property type="entry name" value="DEHYDROGENASE_REDUCTASE 4"/>
    <property type="match status" value="1"/>
</dbReference>
<gene>
    <name evidence="2" type="ORF">AB0I48_14295</name>
</gene>
<dbReference type="PRINTS" id="PR00081">
    <property type="entry name" value="GDHRDH"/>
</dbReference>